<gene>
    <name evidence="3" type="ORF">AWN90_09190</name>
</gene>
<accession>A0A164H0S3</accession>
<proteinExistence type="predicted"/>
<dbReference type="CDD" id="cd00093">
    <property type="entry name" value="HTH_XRE"/>
    <property type="match status" value="1"/>
</dbReference>
<dbReference type="GO" id="GO:0003677">
    <property type="term" value="F:DNA binding"/>
    <property type="evidence" value="ECO:0007669"/>
    <property type="project" value="InterPro"/>
</dbReference>
<dbReference type="EMBL" id="LWGR01000021">
    <property type="protein sequence ID" value="KZM68105.1"/>
    <property type="molecule type" value="Genomic_DNA"/>
</dbReference>
<dbReference type="Pfam" id="PF13560">
    <property type="entry name" value="HTH_31"/>
    <property type="match status" value="1"/>
</dbReference>
<feature type="domain" description="HTH cro/C1-type" evidence="2">
    <location>
        <begin position="18"/>
        <end position="81"/>
    </location>
</feature>
<sequence length="127" mass="14401">MEDTVTDFDKARAAGQILKDARIQADLTRQQMADAARLSSSRVEQIEHGRAHHRGELRPTRPSRSVLIRWFAALGLDTDRADRVLSLFGHAPLVPDDEVVYLGDLAQDQQRQIRNIIAEFRSATQRK</sequence>
<dbReference type="AlphaFoldDB" id="A0A164H0S3"/>
<dbReference type="InterPro" id="IPR010982">
    <property type="entry name" value="Lambda_DNA-bd_dom_sf"/>
</dbReference>
<dbReference type="Proteomes" id="UP000076512">
    <property type="component" value="Unassembled WGS sequence"/>
</dbReference>
<evidence type="ECO:0000313" key="4">
    <source>
        <dbReference type="Proteomes" id="UP000076512"/>
    </source>
</evidence>
<dbReference type="PROSITE" id="PS50943">
    <property type="entry name" value="HTH_CROC1"/>
    <property type="match status" value="1"/>
</dbReference>
<keyword evidence="4" id="KW-1185">Reference proteome</keyword>
<reference evidence="3 4" key="1">
    <citation type="submission" date="2016-04" db="EMBL/GenBank/DDBJ databases">
        <authorList>
            <person name="Evans L.H."/>
            <person name="Alamgir A."/>
            <person name="Owens N."/>
            <person name="Weber N.D."/>
            <person name="Virtaneva K."/>
            <person name="Barbian K."/>
            <person name="Babar A."/>
            <person name="Rosenke K."/>
        </authorList>
    </citation>
    <scope>NUCLEOTIDE SEQUENCE [LARGE SCALE GENOMIC DNA]</scope>
    <source>
        <strain evidence="3 4">IFM 0406</strain>
    </source>
</reference>
<feature type="compositionally biased region" description="Basic and acidic residues" evidence="1">
    <location>
        <begin position="44"/>
        <end position="58"/>
    </location>
</feature>
<evidence type="ECO:0000313" key="3">
    <source>
        <dbReference type="EMBL" id="KZM68105.1"/>
    </source>
</evidence>
<organism evidence="3 4">
    <name type="scientific">Nocardia terpenica</name>
    <dbReference type="NCBI Taxonomy" id="455432"/>
    <lineage>
        <taxon>Bacteria</taxon>
        <taxon>Bacillati</taxon>
        <taxon>Actinomycetota</taxon>
        <taxon>Actinomycetes</taxon>
        <taxon>Mycobacteriales</taxon>
        <taxon>Nocardiaceae</taxon>
        <taxon>Nocardia</taxon>
    </lineage>
</organism>
<feature type="region of interest" description="Disordered" evidence="1">
    <location>
        <begin position="34"/>
        <end position="58"/>
    </location>
</feature>
<comment type="caution">
    <text evidence="3">The sequence shown here is derived from an EMBL/GenBank/DDBJ whole genome shotgun (WGS) entry which is preliminary data.</text>
</comment>
<protein>
    <recommendedName>
        <fullName evidence="2">HTH cro/C1-type domain-containing protein</fullName>
    </recommendedName>
</protein>
<evidence type="ECO:0000256" key="1">
    <source>
        <dbReference type="SAM" id="MobiDB-lite"/>
    </source>
</evidence>
<dbReference type="Gene3D" id="1.10.260.40">
    <property type="entry name" value="lambda repressor-like DNA-binding domains"/>
    <property type="match status" value="1"/>
</dbReference>
<evidence type="ECO:0000259" key="2">
    <source>
        <dbReference type="PROSITE" id="PS50943"/>
    </source>
</evidence>
<dbReference type="SMART" id="SM00530">
    <property type="entry name" value="HTH_XRE"/>
    <property type="match status" value="1"/>
</dbReference>
<dbReference type="RefSeq" id="WP_067579415.1">
    <property type="nucleotide sequence ID" value="NZ_JABMCZ010000002.1"/>
</dbReference>
<dbReference type="InterPro" id="IPR001387">
    <property type="entry name" value="Cro/C1-type_HTH"/>
</dbReference>
<name>A0A164H0S3_9NOCA</name>
<dbReference type="SUPFAM" id="SSF47413">
    <property type="entry name" value="lambda repressor-like DNA-binding domains"/>
    <property type="match status" value="1"/>
</dbReference>